<gene>
    <name evidence="2" type="ordered locus">Kkor_0745</name>
</gene>
<evidence type="ECO:0000313" key="3">
    <source>
        <dbReference type="Proteomes" id="UP000001231"/>
    </source>
</evidence>
<reference evidence="2 3" key="1">
    <citation type="journal article" date="2009" name="Stand. Genomic Sci.">
        <title>Complete genome sequence of Kangiella koreensis type strain (SW-125).</title>
        <authorList>
            <person name="Han C."/>
            <person name="Sikorski J."/>
            <person name="Lapidus A."/>
            <person name="Nolan M."/>
            <person name="Glavina Del Rio T."/>
            <person name="Tice H."/>
            <person name="Cheng J.F."/>
            <person name="Lucas S."/>
            <person name="Chen F."/>
            <person name="Copeland A."/>
            <person name="Ivanova N."/>
            <person name="Mavromatis K."/>
            <person name="Ovchinnikova G."/>
            <person name="Pati A."/>
            <person name="Bruce D."/>
            <person name="Goodwin L."/>
            <person name="Pitluck S."/>
            <person name="Chen A."/>
            <person name="Palaniappan K."/>
            <person name="Land M."/>
            <person name="Hauser L."/>
            <person name="Chang Y.J."/>
            <person name="Jeffries C.D."/>
            <person name="Chain P."/>
            <person name="Saunders E."/>
            <person name="Brettin T."/>
            <person name="Goker M."/>
            <person name="Tindall B.J."/>
            <person name="Bristow J."/>
            <person name="Eisen J.A."/>
            <person name="Markowitz V."/>
            <person name="Hugenholtz P."/>
            <person name="Kyrpides N.C."/>
            <person name="Klenk H.P."/>
            <person name="Detter J.C."/>
        </authorList>
    </citation>
    <scope>NUCLEOTIDE SEQUENCE [LARGE SCALE GENOMIC DNA]</scope>
    <source>
        <strain evidence="3">DSM 16069 / KCTC 12182 / SW-125</strain>
    </source>
</reference>
<dbReference type="STRING" id="523791.Kkor_0745"/>
<dbReference type="Proteomes" id="UP000001231">
    <property type="component" value="Chromosome"/>
</dbReference>
<evidence type="ECO:0000256" key="1">
    <source>
        <dbReference type="SAM" id="Phobius"/>
    </source>
</evidence>
<proteinExistence type="predicted"/>
<keyword evidence="1" id="KW-0472">Membrane</keyword>
<dbReference type="Pfam" id="PF07254">
    <property type="entry name" value="Cpta_toxin"/>
    <property type="match status" value="1"/>
</dbReference>
<evidence type="ECO:0008006" key="4">
    <source>
        <dbReference type="Google" id="ProtNLM"/>
    </source>
</evidence>
<dbReference type="KEGG" id="kko:Kkor_0745"/>
<sequence>MSMSGSDMNLFIDIQPSKTLPRVFIGLWALLILSFALFVIPRYALLTSLLLLLGAALVFAPCALWQQKRLNNLLQGARQVQFIDGCWYLVLQNGVSIDKHSIELGSDNVVWPWWIKLNYKLVQGEDEPLFMRRFFQHKKQRLRQLLIFRDAVSGEDFRHLSRVLRYYRIDHDEVGSGN</sequence>
<dbReference type="HOGENOM" id="CLU_1508678_0_0_6"/>
<feature type="transmembrane region" description="Helical" evidence="1">
    <location>
        <begin position="20"/>
        <end position="40"/>
    </location>
</feature>
<evidence type="ECO:0000313" key="2">
    <source>
        <dbReference type="EMBL" id="ACV26165.1"/>
    </source>
</evidence>
<keyword evidence="1" id="KW-0812">Transmembrane</keyword>
<accession>C7RA46</accession>
<protein>
    <recommendedName>
        <fullName evidence="4">Toxin CptA</fullName>
    </recommendedName>
</protein>
<keyword evidence="3" id="KW-1185">Reference proteome</keyword>
<dbReference type="InParanoid" id="C7RA46"/>
<feature type="transmembrane region" description="Helical" evidence="1">
    <location>
        <begin position="46"/>
        <end position="65"/>
    </location>
</feature>
<organism evidence="2 3">
    <name type="scientific">Kangiella koreensis (strain DSM 16069 / JCM 12317 / KCTC 12182 / SW-125)</name>
    <dbReference type="NCBI Taxonomy" id="523791"/>
    <lineage>
        <taxon>Bacteria</taxon>
        <taxon>Pseudomonadati</taxon>
        <taxon>Pseudomonadota</taxon>
        <taxon>Gammaproteobacteria</taxon>
        <taxon>Kangiellales</taxon>
        <taxon>Kangiellaceae</taxon>
        <taxon>Kangiella</taxon>
    </lineage>
</organism>
<dbReference type="EMBL" id="CP001707">
    <property type="protein sequence ID" value="ACV26165.1"/>
    <property type="molecule type" value="Genomic_DNA"/>
</dbReference>
<name>C7RA46_KANKD</name>
<keyword evidence="1" id="KW-1133">Transmembrane helix</keyword>
<dbReference type="InterPro" id="IPR009883">
    <property type="entry name" value="YgfX"/>
</dbReference>
<dbReference type="AlphaFoldDB" id="C7RA46"/>